<evidence type="ECO:0000313" key="1">
    <source>
        <dbReference type="EMBL" id="CAB4538915.1"/>
    </source>
</evidence>
<sequence length="173" mass="19161">MRPSESAVFDDPLDLRVHQQKCCDGGSVESLVESRVLDRDAQRQELRNVSICCGDASDPVDCGGGHECEPQAAIARKVLLRRKVIHIGLARINIDTASRARRINNGEGTCRALTAHRGHRASRCFVVRVRKHVRVLVTDEYRDGSRITLDDSRGGQPRCARGCHKLLPELSEG</sequence>
<proteinExistence type="predicted"/>
<gene>
    <name evidence="1" type="ORF">UFOPK1413_00627</name>
</gene>
<dbReference type="AlphaFoldDB" id="A0A6J6BJF9"/>
<accession>A0A6J6BJF9</accession>
<dbReference type="EMBL" id="CAEZSG010000086">
    <property type="protein sequence ID" value="CAB4538915.1"/>
    <property type="molecule type" value="Genomic_DNA"/>
</dbReference>
<name>A0A6J6BJF9_9ZZZZ</name>
<reference evidence="1" key="1">
    <citation type="submission" date="2020-05" db="EMBL/GenBank/DDBJ databases">
        <authorList>
            <person name="Chiriac C."/>
            <person name="Salcher M."/>
            <person name="Ghai R."/>
            <person name="Kavagutti S V."/>
        </authorList>
    </citation>
    <scope>NUCLEOTIDE SEQUENCE</scope>
</reference>
<protein>
    <submittedName>
        <fullName evidence="1">Unannotated protein</fullName>
    </submittedName>
</protein>
<organism evidence="1">
    <name type="scientific">freshwater metagenome</name>
    <dbReference type="NCBI Taxonomy" id="449393"/>
    <lineage>
        <taxon>unclassified sequences</taxon>
        <taxon>metagenomes</taxon>
        <taxon>ecological metagenomes</taxon>
    </lineage>
</organism>